<evidence type="ECO:0008006" key="4">
    <source>
        <dbReference type="Google" id="ProtNLM"/>
    </source>
</evidence>
<reference evidence="2 3" key="1">
    <citation type="submission" date="2020-11" db="EMBL/GenBank/DDBJ databases">
        <authorList>
            <person name="Kim M.K."/>
        </authorList>
    </citation>
    <scope>NUCLEOTIDE SEQUENCE [LARGE SCALE GENOMIC DNA]</scope>
    <source>
        <strain evidence="2 3">BT662</strain>
    </source>
</reference>
<accession>A0ABS0I1W6</accession>
<dbReference type="RefSeq" id="WP_196292363.1">
    <property type="nucleotide sequence ID" value="NZ_JADQDM010000002.1"/>
</dbReference>
<proteinExistence type="predicted"/>
<name>A0ABS0I1W6_9BACT</name>
<dbReference type="PROSITE" id="PS51257">
    <property type="entry name" value="PROKAR_LIPOPROTEIN"/>
    <property type="match status" value="1"/>
</dbReference>
<gene>
    <name evidence="2" type="ORF">I2H31_07475</name>
</gene>
<feature type="signal peptide" evidence="1">
    <location>
        <begin position="1"/>
        <end position="21"/>
    </location>
</feature>
<evidence type="ECO:0000313" key="3">
    <source>
        <dbReference type="Proteomes" id="UP000618931"/>
    </source>
</evidence>
<comment type="caution">
    <text evidence="2">The sequence shown here is derived from an EMBL/GenBank/DDBJ whole genome shotgun (WGS) entry which is preliminary data.</text>
</comment>
<organism evidence="2 3">
    <name type="scientific">Hymenobacter ruricola</name>
    <dbReference type="NCBI Taxonomy" id="2791023"/>
    <lineage>
        <taxon>Bacteria</taxon>
        <taxon>Pseudomonadati</taxon>
        <taxon>Bacteroidota</taxon>
        <taxon>Cytophagia</taxon>
        <taxon>Cytophagales</taxon>
        <taxon>Hymenobacteraceae</taxon>
        <taxon>Hymenobacter</taxon>
    </lineage>
</organism>
<feature type="chain" id="PRO_5045559748" description="Lipoprotein" evidence="1">
    <location>
        <begin position="22"/>
        <end position="96"/>
    </location>
</feature>
<dbReference type="Proteomes" id="UP000618931">
    <property type="component" value="Unassembled WGS sequence"/>
</dbReference>
<evidence type="ECO:0000256" key="1">
    <source>
        <dbReference type="SAM" id="SignalP"/>
    </source>
</evidence>
<evidence type="ECO:0000313" key="2">
    <source>
        <dbReference type="EMBL" id="MBF9220938.1"/>
    </source>
</evidence>
<keyword evidence="1" id="KW-0732">Signal</keyword>
<protein>
    <recommendedName>
        <fullName evidence="4">Lipoprotein</fullName>
    </recommendedName>
</protein>
<sequence>MKTKPFIFALGLCLLLLSGCAATVGTGYDAAYYPPVQPYYAPVQPYYAPRPYYARPYYRAPRPAVIVPARPYYHGGGYHGGYQGDNGYHGGHSRRR</sequence>
<keyword evidence="3" id="KW-1185">Reference proteome</keyword>
<dbReference type="EMBL" id="JADQDM010000002">
    <property type="protein sequence ID" value="MBF9220938.1"/>
    <property type="molecule type" value="Genomic_DNA"/>
</dbReference>